<evidence type="ECO:0000313" key="1">
    <source>
        <dbReference type="EMBL" id="UYQ95595.1"/>
    </source>
</evidence>
<protein>
    <recommendedName>
        <fullName evidence="3">PA14 domain-containing protein</fullName>
    </recommendedName>
</protein>
<evidence type="ECO:0000313" key="2">
    <source>
        <dbReference type="Proteomes" id="UP001162741"/>
    </source>
</evidence>
<accession>A0ABY6J7E3</accession>
<dbReference type="Proteomes" id="UP001162741">
    <property type="component" value="Chromosome"/>
</dbReference>
<proteinExistence type="predicted"/>
<evidence type="ECO:0008006" key="3">
    <source>
        <dbReference type="Google" id="ProtNLM"/>
    </source>
</evidence>
<name>A0ABY6J7E3_9BACT</name>
<dbReference type="EMBL" id="CP107006">
    <property type="protein sequence ID" value="UYQ95595.1"/>
    <property type="molecule type" value="Genomic_DNA"/>
</dbReference>
<reference evidence="1" key="1">
    <citation type="submission" date="2022-10" db="EMBL/GenBank/DDBJ databases">
        <title>Chitinophaga sp. nov., isolated from soil.</title>
        <authorList>
            <person name="Jeon C.O."/>
        </authorList>
    </citation>
    <scope>NUCLEOTIDE SEQUENCE</scope>
    <source>
        <strain evidence="1">R8</strain>
    </source>
</reference>
<organism evidence="1 2">
    <name type="scientific">Chitinophaga horti</name>
    <dbReference type="NCBI Taxonomy" id="2920382"/>
    <lineage>
        <taxon>Bacteria</taxon>
        <taxon>Pseudomonadati</taxon>
        <taxon>Bacteroidota</taxon>
        <taxon>Chitinophagia</taxon>
        <taxon>Chitinophagales</taxon>
        <taxon>Chitinophagaceae</taxon>
        <taxon>Chitinophaga</taxon>
    </lineage>
</organism>
<dbReference type="RefSeq" id="WP_264283313.1">
    <property type="nucleotide sequence ID" value="NZ_CP107006.1"/>
</dbReference>
<keyword evidence="2" id="KW-1185">Reference proteome</keyword>
<gene>
    <name evidence="1" type="ORF">MKQ68_10830</name>
</gene>
<sequence>MLTAILSPDYVDLTGDGITDDDLGTAIKFNYSKTAGNYYWRTPVEEGKAMLNKGLLADPYDDKASFIYGEKELWYLHSIETKTKIAYFITEDRRDGFGVHKMIGDQPSGEASAKQKCLREIRLFAKADLTKTIKTVKLSQAYELCPGTPNGEPGKYKMQLNSVHFEYGGSTKGKHHPYRFEYASNLAYARQSTDKWGGYKHASQNSHGGFGALKNEEFPYTPQDSATVNENIKAWKLSKIILPTGGSIDVDYESDDYAYVQDRRAMEMTRVLGLLKADGTSTDDLYEARGIRIAVDAGSRPASGEDHTRWFVRDYLNGENNMYWKFNVHLTDQVDATQDFHYDFVPGYGQVSAVSYHDNVVDVQFVEIPEGGITANPVTVAALQRMRLEYQKYAYPGYKNRIDDNRPIAAALNAIVNSFGNMAELFIPFNTRAKNKRFAAKVNLAKSFVRVAVGDGIKFGGGSRVKRVKINDAWNTMVEGATAASYGMEYEYRMRENGRDVSSGVATYEPSLGGDDNPMRLPDRYDQKGALALTNMFYLEEPMGETLFPAPSVGYREVRVYSLDETGGRDTDNKTGWSVHQFYTAKEYPVIVSNTNIEKYEHKRSTLFTIFGGTATYEKVLSQGYSIVLNDMHGQPKATQVMNQQGQVVSSEEYIYNTSDDGGRTRLKNEVAVSDENGRISNGVIGRDIEMYVDMRESEVLNDGKALNAGGDVFPVPFPVMVMGIGHAPGGDNNDYRLYRSAVVLKLIRYSAVVDKVIKTINGSRIEAKNLVYDKYTGNPVVTSTQNEFEDEVYTTTIPAYWRYKEMGLAYQSLNILTELKVSGNGQLENPTLGAMLGAGDELVDMNDGRRLWVVNSTSNSTGMPAKRVIDGSGRTLGSNRQQVKVIRSGYRNQLGAGLTSITTMKNPVENGRLAVLNDAVLNNFNVLDASALLYADDWGMAGDCNIKTCPSGYVEGPNGSCIIEANVRPANFLNVVKGSSVRQYSERGAFFYDEPETGTAHYATSVKPYWYDKTTFTGRLNTAGIWLTGVPLRQWCGFETTVNVVGGKYFLGYAADDACRIYINGALWRELPETTNKNNYRAWRIKELTLLQGNNHIKMIAYNGTTDNAMAFEIYGASSDHSLREGLASQIDQEMIFSTKDLITNSQYVQTFTCDANGNKLYTRYYCNDMRNFQYTAGIPNCGILAQGQCPPGYVDGPDGLSCIRPATQSTPVISLVTGSQLTIYGAWGARIINNDLVTARDTIRNDSYWGWSCSSGSSSALRTLIPAPAPVLALQGDTLPSSANLTTNATVELCGRLNNAGVWVNASSYNENENIWVGFNKCLQIPESKYYYIGVAADNEYRVFLNGAPQPVISHLMKNSGDSGPFSFWSFYPVYLPQGQHKITMEARNTLGQRTMALEVYDGDIQDLKDHTQQTLFSTASLRNNEMVDLYIRSHATNEIIYRKYSCPNGDLDICSEPFNCGSMPKGDALNPYLYGYKGNWRVWQQKAWLTSRSGQDLVNTSAPGVGVRANGHYMEFRPFWTNLGTLWSTSSNQNWVTTNTITQYDKYSAEIENKDALNRYSGARMNFKESLPGIVGTNARHRELFYDGFEDYKFNQTCLAVAPCEPDNFNIQKFLGTNYNTWLSADESHTGNYSLRLLSEITLQAYVFDHEHAPGIYLSTNSRGEYFRNTAPWLGLRGFNPMLNKRYIVSAWVKGGAANQPAMTLRIGNTNIPLKVKARVEGWKLVEGELDLPLLTGNTDMASWSLKINNAGAQVLLDDLRIFPVEGQVKTFAYDAATMRVMAELDENNYATFYEYDDEGSLIRLKKETERGIMTIKESRSSMKKL</sequence>